<evidence type="ECO:0000259" key="5">
    <source>
        <dbReference type="PROSITE" id="PS51372"/>
    </source>
</evidence>
<dbReference type="SUPFAM" id="SSF63520">
    <property type="entry name" value="PTS-regulatory domain, PRD"/>
    <property type="match status" value="2"/>
</dbReference>
<sequence length="641" mass="76074">MIMLNERVKAIIRILREADDYVTSKELADKLDISVRTIKTAIKGLKMEIEAYGAHLEIKRGVGYRLHIVNEEAFLPISYRIQNTSPQQFPHTQKERSVYIIRKLLSLDYPIKLDDLAEELYVSRNTIALDIREVKHLMSNYDLTIIQSNNNGIMVDGSEIQKRLCINDFFFQDSMKDFFVQNNVMFSSEYNQNEIRYIREALLHVLNKYNIHFSDVSVQNMVIHIVIELRRCKFYQYVTLNEDLIERMKKYKAYKAALELKDMLEEQMHVVFPEHEIIYLTMHILSKSVMGSEDIRRLDLSYMDNLLMKIFHRIENRFAISLNKDMEIYEFLRLHIPSMAERIRLQLTLRNPLLLENNRRYQFAVEIALEAVDVIEEQLNIKIDNNEFSYLVLYFNLALNRYQSRIKKRLILVSGYGRPEMIMTLNTLNENFKGFIDEIITCDVFELENFSFQSNDIIITTIPVMTPNNVPVVYIQGKVEFYYKEILSLLKSEYDINCSIQRYLLRSLYDDNCSCKSSNDIIARLKTMFGRMWGETAAEKLVNNIYQLGNEVGNDIVCLHSRYDYHTPFISFISLKNHILWERNQVKYIFFMNMNAERDKEVVYHMYHLISNWAELKSRINYYAKNQSYEELIDSLDNSRL</sequence>
<comment type="caution">
    <text evidence="6">The sequence shown here is derived from an EMBL/GenBank/DDBJ whole genome shotgun (WGS) entry which is preliminary data.</text>
</comment>
<dbReference type="PROSITE" id="PS51372">
    <property type="entry name" value="PRD_2"/>
    <property type="match status" value="2"/>
</dbReference>
<dbReference type="PANTHER" id="PTHR30185">
    <property type="entry name" value="CRYPTIC BETA-GLUCOSIDE BGL OPERON ANTITERMINATOR"/>
    <property type="match status" value="1"/>
</dbReference>
<proteinExistence type="predicted"/>
<dbReference type="AlphaFoldDB" id="A0A942WG80"/>
<keyword evidence="2" id="KW-0805">Transcription regulation</keyword>
<keyword evidence="1" id="KW-0677">Repeat</keyword>
<name>A0A942WG80_9FIRM</name>
<dbReference type="Pfam" id="PF05043">
    <property type="entry name" value="Mga"/>
    <property type="match status" value="1"/>
</dbReference>
<organism evidence="6 7">
    <name type="scientific">Amedibacillus dolichus</name>
    <dbReference type="NCBI Taxonomy" id="31971"/>
    <lineage>
        <taxon>Bacteria</taxon>
        <taxon>Bacillati</taxon>
        <taxon>Bacillota</taxon>
        <taxon>Erysipelotrichia</taxon>
        <taxon>Erysipelotrichales</taxon>
        <taxon>Erysipelotrichaceae</taxon>
        <taxon>Amedibacillus</taxon>
    </lineage>
</organism>
<dbReference type="InterPro" id="IPR050661">
    <property type="entry name" value="BglG_antiterminators"/>
</dbReference>
<dbReference type="InterPro" id="IPR036634">
    <property type="entry name" value="PRD_sf"/>
</dbReference>
<dbReference type="InterPro" id="IPR013196">
    <property type="entry name" value="HTH_11"/>
</dbReference>
<feature type="domain" description="PRD" evidence="5">
    <location>
        <begin position="189"/>
        <end position="294"/>
    </location>
</feature>
<keyword evidence="3" id="KW-0010">Activator</keyword>
<dbReference type="InterPro" id="IPR036388">
    <property type="entry name" value="WH-like_DNA-bd_sf"/>
</dbReference>
<dbReference type="Pfam" id="PF08279">
    <property type="entry name" value="HTH_11"/>
    <property type="match status" value="1"/>
</dbReference>
<dbReference type="EMBL" id="JAGZMZ010000023">
    <property type="protein sequence ID" value="MBS4884747.1"/>
    <property type="molecule type" value="Genomic_DNA"/>
</dbReference>
<dbReference type="Gene3D" id="1.10.10.10">
    <property type="entry name" value="Winged helix-like DNA-binding domain superfamily/Winged helix DNA-binding domain"/>
    <property type="match status" value="2"/>
</dbReference>
<dbReference type="Pfam" id="PF00874">
    <property type="entry name" value="PRD"/>
    <property type="match status" value="2"/>
</dbReference>
<dbReference type="Proteomes" id="UP000753219">
    <property type="component" value="Unassembled WGS sequence"/>
</dbReference>
<protein>
    <submittedName>
        <fullName evidence="6">Transcription antiterminator</fullName>
    </submittedName>
</protein>
<reference evidence="6" key="1">
    <citation type="submission" date="2021-02" db="EMBL/GenBank/DDBJ databases">
        <title>Infant gut strain persistence is associated with maternal origin, phylogeny, and functional potential including surface adhesion and iron acquisition.</title>
        <authorList>
            <person name="Lou Y.C."/>
        </authorList>
    </citation>
    <scope>NUCLEOTIDE SEQUENCE</scope>
    <source>
        <strain evidence="6">L3_108_103G1_dasL3_108_103G1_concoct_2</strain>
    </source>
</reference>
<dbReference type="InterPro" id="IPR007737">
    <property type="entry name" value="Mga_HTH"/>
</dbReference>
<dbReference type="PANTHER" id="PTHR30185:SF13">
    <property type="entry name" value="LICABCH OPERON REGULATOR-RELATED"/>
    <property type="match status" value="1"/>
</dbReference>
<evidence type="ECO:0000256" key="4">
    <source>
        <dbReference type="ARBA" id="ARBA00023163"/>
    </source>
</evidence>
<dbReference type="RefSeq" id="WP_022420478.1">
    <property type="nucleotide sequence ID" value="NZ_CAJKGD010000007.1"/>
</dbReference>
<evidence type="ECO:0000313" key="6">
    <source>
        <dbReference type="EMBL" id="MBS4884747.1"/>
    </source>
</evidence>
<gene>
    <name evidence="6" type="ORF">KHZ85_08270</name>
</gene>
<dbReference type="InterPro" id="IPR036390">
    <property type="entry name" value="WH_DNA-bd_sf"/>
</dbReference>
<evidence type="ECO:0000256" key="1">
    <source>
        <dbReference type="ARBA" id="ARBA00022737"/>
    </source>
</evidence>
<accession>A0A942WG80</accession>
<dbReference type="GO" id="GO:0006355">
    <property type="term" value="P:regulation of DNA-templated transcription"/>
    <property type="evidence" value="ECO:0007669"/>
    <property type="project" value="InterPro"/>
</dbReference>
<evidence type="ECO:0000256" key="3">
    <source>
        <dbReference type="ARBA" id="ARBA00023159"/>
    </source>
</evidence>
<dbReference type="InterPro" id="IPR011608">
    <property type="entry name" value="PRD"/>
</dbReference>
<feature type="domain" description="PRD" evidence="5">
    <location>
        <begin position="298"/>
        <end position="405"/>
    </location>
</feature>
<dbReference type="Gene3D" id="1.10.1790.10">
    <property type="entry name" value="PRD domain"/>
    <property type="match status" value="2"/>
</dbReference>
<keyword evidence="4" id="KW-0804">Transcription</keyword>
<evidence type="ECO:0000313" key="7">
    <source>
        <dbReference type="Proteomes" id="UP000753219"/>
    </source>
</evidence>
<dbReference type="SUPFAM" id="SSF46785">
    <property type="entry name" value="Winged helix' DNA-binding domain"/>
    <property type="match status" value="1"/>
</dbReference>
<evidence type="ECO:0000256" key="2">
    <source>
        <dbReference type="ARBA" id="ARBA00023015"/>
    </source>
</evidence>